<keyword evidence="2" id="KW-1185">Reference proteome</keyword>
<dbReference type="RefSeq" id="WP_386365376.1">
    <property type="nucleotide sequence ID" value="NZ_JBHRXZ010000022.1"/>
</dbReference>
<accession>A0ABV7T621</accession>
<evidence type="ECO:0000313" key="1">
    <source>
        <dbReference type="EMBL" id="MFC3608650.1"/>
    </source>
</evidence>
<dbReference type="Proteomes" id="UP001595630">
    <property type="component" value="Unassembled WGS sequence"/>
</dbReference>
<evidence type="ECO:0008006" key="3">
    <source>
        <dbReference type="Google" id="ProtNLM"/>
    </source>
</evidence>
<name>A0ABV7T621_9GAMM</name>
<dbReference type="EMBL" id="JBHRXZ010000022">
    <property type="protein sequence ID" value="MFC3608650.1"/>
    <property type="molecule type" value="Genomic_DNA"/>
</dbReference>
<organism evidence="1 2">
    <name type="scientific">Stutzerimonas tarimensis</name>
    <dbReference type="NCBI Taxonomy" id="1507735"/>
    <lineage>
        <taxon>Bacteria</taxon>
        <taxon>Pseudomonadati</taxon>
        <taxon>Pseudomonadota</taxon>
        <taxon>Gammaproteobacteria</taxon>
        <taxon>Pseudomonadales</taxon>
        <taxon>Pseudomonadaceae</taxon>
        <taxon>Stutzerimonas</taxon>
    </lineage>
</organism>
<reference evidence="2" key="1">
    <citation type="journal article" date="2019" name="Int. J. Syst. Evol. Microbiol.">
        <title>The Global Catalogue of Microorganisms (GCM) 10K type strain sequencing project: providing services to taxonomists for standard genome sequencing and annotation.</title>
        <authorList>
            <consortium name="The Broad Institute Genomics Platform"/>
            <consortium name="The Broad Institute Genome Sequencing Center for Infectious Disease"/>
            <person name="Wu L."/>
            <person name="Ma J."/>
        </authorList>
    </citation>
    <scope>NUCLEOTIDE SEQUENCE [LARGE SCALE GENOMIC DNA]</scope>
    <source>
        <strain evidence="2">KCTC 42447</strain>
    </source>
</reference>
<gene>
    <name evidence="1" type="ORF">ACFOMF_12750</name>
</gene>
<proteinExistence type="predicted"/>
<comment type="caution">
    <text evidence="1">The sequence shown here is derived from an EMBL/GenBank/DDBJ whole genome shotgun (WGS) entry which is preliminary data.</text>
</comment>
<evidence type="ECO:0000313" key="2">
    <source>
        <dbReference type="Proteomes" id="UP001595630"/>
    </source>
</evidence>
<protein>
    <recommendedName>
        <fullName evidence="3">Zinc ribbon domain-containing protein</fullName>
    </recommendedName>
</protein>
<sequence>MGRIRQADNENLYERVLERVALALAQADGRVELDVHGLTPAELALIQAYLSQDAQWLSGWHAAAREHALMNRQSLRASVRPGGPLRRSPRLRGKAAAMQLDCALCGCEVRLPDHAGVASCPSCGSELMRARQRPGGYRRH</sequence>